<gene>
    <name evidence="2" type="ORF">LY89DRAFT_598914</name>
</gene>
<reference evidence="2 3" key="1">
    <citation type="submission" date="2015-10" db="EMBL/GenBank/DDBJ databases">
        <title>Full genome of DAOMC 229536 Phialocephala scopiformis, a fungal endophyte of spruce producing the potent anti-insectan compound rugulosin.</title>
        <authorList>
            <consortium name="DOE Joint Genome Institute"/>
            <person name="Walker A.K."/>
            <person name="Frasz S.L."/>
            <person name="Seifert K.A."/>
            <person name="Miller J.D."/>
            <person name="Mondo S.J."/>
            <person name="Labutti K."/>
            <person name="Lipzen A."/>
            <person name="Dockter R."/>
            <person name="Kennedy M."/>
            <person name="Grigoriev I.V."/>
            <person name="Spatafora J.W."/>
        </authorList>
    </citation>
    <scope>NUCLEOTIDE SEQUENCE [LARGE SCALE GENOMIC DNA]</scope>
    <source>
        <strain evidence="2 3">CBS 120377</strain>
    </source>
</reference>
<protein>
    <recommendedName>
        <fullName evidence="1">Heterokaryon incompatibility domain-containing protein</fullName>
    </recommendedName>
</protein>
<dbReference type="InParanoid" id="A0A132B9E5"/>
<feature type="domain" description="Heterokaryon incompatibility" evidence="1">
    <location>
        <begin position="2"/>
        <end position="99"/>
    </location>
</feature>
<dbReference type="PANTHER" id="PTHR24148:SF73">
    <property type="entry name" value="HET DOMAIN PROTEIN (AFU_ORTHOLOGUE AFUA_8G01020)"/>
    <property type="match status" value="1"/>
</dbReference>
<dbReference type="InterPro" id="IPR010730">
    <property type="entry name" value="HET"/>
</dbReference>
<dbReference type="KEGG" id="psco:LY89DRAFT_598914"/>
<dbReference type="GeneID" id="28819790"/>
<name>A0A132B9E5_MOLSC</name>
<keyword evidence="3" id="KW-1185">Reference proteome</keyword>
<dbReference type="Pfam" id="PF06985">
    <property type="entry name" value="HET"/>
    <property type="match status" value="1"/>
</dbReference>
<evidence type="ECO:0000313" key="3">
    <source>
        <dbReference type="Proteomes" id="UP000070700"/>
    </source>
</evidence>
<dbReference type="OrthoDB" id="2157530at2759"/>
<evidence type="ECO:0000259" key="1">
    <source>
        <dbReference type="Pfam" id="PF06985"/>
    </source>
</evidence>
<evidence type="ECO:0000313" key="2">
    <source>
        <dbReference type="EMBL" id="KUJ09026.1"/>
    </source>
</evidence>
<dbReference type="STRING" id="149040.A0A132B9E5"/>
<dbReference type="AlphaFoldDB" id="A0A132B9E5"/>
<dbReference type="RefSeq" id="XP_018063381.1">
    <property type="nucleotide sequence ID" value="XM_018210064.1"/>
</dbReference>
<dbReference type="EMBL" id="KQ947433">
    <property type="protein sequence ID" value="KUJ09026.1"/>
    <property type="molecule type" value="Genomic_DNA"/>
</dbReference>
<organism evidence="2 3">
    <name type="scientific">Mollisia scopiformis</name>
    <name type="common">Conifer needle endophyte fungus</name>
    <name type="synonym">Phialocephala scopiformis</name>
    <dbReference type="NCBI Taxonomy" id="149040"/>
    <lineage>
        <taxon>Eukaryota</taxon>
        <taxon>Fungi</taxon>
        <taxon>Dikarya</taxon>
        <taxon>Ascomycota</taxon>
        <taxon>Pezizomycotina</taxon>
        <taxon>Leotiomycetes</taxon>
        <taxon>Helotiales</taxon>
        <taxon>Mollisiaceae</taxon>
        <taxon>Mollisia</taxon>
    </lineage>
</organism>
<proteinExistence type="predicted"/>
<dbReference type="Proteomes" id="UP000070700">
    <property type="component" value="Unassembled WGS sequence"/>
</dbReference>
<dbReference type="InterPro" id="IPR052895">
    <property type="entry name" value="HetReg/Transcr_Mod"/>
</dbReference>
<feature type="non-terminal residue" evidence="2">
    <location>
        <position position="1"/>
    </location>
</feature>
<sequence>NYTAISYTWGDASLLKMIWINGVPLEITTNLFEALLHVRDTKRQLRIWADAICINQHDDEEKSFQVGMMGRIYATAHHTVIYVGLEPTSALSRTFRQYYPSEREAQQIAQKPWFGRLWCCKSWYCPRILGFSAALSVGNGTITFMLSKI</sequence>
<accession>A0A132B9E5</accession>
<dbReference type="PANTHER" id="PTHR24148">
    <property type="entry name" value="ANKYRIN REPEAT DOMAIN-CONTAINING PROTEIN 39 HOMOLOG-RELATED"/>
    <property type="match status" value="1"/>
</dbReference>